<feature type="binding site" evidence="5">
    <location>
        <position position="153"/>
    </location>
    <ligand>
        <name>ATP</name>
        <dbReference type="ChEBI" id="CHEBI:30616"/>
    </ligand>
</feature>
<dbReference type="Gene3D" id="1.10.510.10">
    <property type="entry name" value="Transferase(Phosphotransferase) domain 1"/>
    <property type="match status" value="1"/>
</dbReference>
<proteinExistence type="predicted"/>
<protein>
    <submittedName>
        <fullName evidence="8">Kinase-like protein</fullName>
    </submittedName>
</protein>
<dbReference type="PROSITE" id="PS50011">
    <property type="entry name" value="PROTEIN_KINASE_DOM"/>
    <property type="match status" value="1"/>
</dbReference>
<dbReference type="PROSITE" id="PS00107">
    <property type="entry name" value="PROTEIN_KINASE_ATP"/>
    <property type="match status" value="1"/>
</dbReference>
<dbReference type="SUPFAM" id="SSF56112">
    <property type="entry name" value="Protein kinase-like (PK-like)"/>
    <property type="match status" value="1"/>
</dbReference>
<feature type="domain" description="Protein kinase" evidence="7">
    <location>
        <begin position="124"/>
        <end position="400"/>
    </location>
</feature>
<gene>
    <name evidence="8" type="ORF">SCHPADRAFT_822653</name>
</gene>
<dbReference type="AlphaFoldDB" id="A0A0H2RYF0"/>
<dbReference type="InterPro" id="IPR000719">
    <property type="entry name" value="Prot_kinase_dom"/>
</dbReference>
<name>A0A0H2RYF0_9AGAM</name>
<reference evidence="8 9" key="1">
    <citation type="submission" date="2015-04" db="EMBL/GenBank/DDBJ databases">
        <title>Complete genome sequence of Schizopora paradoxa KUC8140, a cosmopolitan wood degrader in East Asia.</title>
        <authorList>
            <consortium name="DOE Joint Genome Institute"/>
            <person name="Min B."/>
            <person name="Park H."/>
            <person name="Jang Y."/>
            <person name="Kim J.-J."/>
            <person name="Kim K.H."/>
            <person name="Pangilinan J."/>
            <person name="Lipzen A."/>
            <person name="Riley R."/>
            <person name="Grigoriev I.V."/>
            <person name="Spatafora J.W."/>
            <person name="Choi I.-G."/>
        </authorList>
    </citation>
    <scope>NUCLEOTIDE SEQUENCE [LARGE SCALE GENOMIC DNA]</scope>
    <source>
        <strain evidence="8 9">KUC8140</strain>
    </source>
</reference>
<evidence type="ECO:0000256" key="5">
    <source>
        <dbReference type="PROSITE-ProRule" id="PRU10141"/>
    </source>
</evidence>
<evidence type="ECO:0000256" key="2">
    <source>
        <dbReference type="ARBA" id="ARBA00022741"/>
    </source>
</evidence>
<dbReference type="GO" id="GO:0000165">
    <property type="term" value="P:MAPK cascade"/>
    <property type="evidence" value="ECO:0007669"/>
    <property type="project" value="UniProtKB-ARBA"/>
</dbReference>
<feature type="compositionally biased region" description="Polar residues" evidence="6">
    <location>
        <begin position="102"/>
        <end position="116"/>
    </location>
</feature>
<sequence>MRRELLEFRPPANGIYEALDDFFPDCDLDKPPPSASTPTDSPTAVEPDAQEFRFTVRRDKQVRRSIRVVAAERHRRLSDPNAFLQPTIFERHRDISRERLNGETSDLPSSSRNQEVSHNRPYNWVRGQAIGRGTNSHIFLAMDGRTGELFALKRAELPLMHHDSRQAIVIDAMRRESGILKTVSHENIVKYIGQTETSEHVHIFLEYVPGGNMADTLKRHGKFADQAIRSFTGQILSALEHIHDRGVIHCELKSDNILIDPSGVCKLCDFGNARRITSLTEPTSNTSASSPYASSPSWQMAIWVAPEIMRAAKNSEHYVYDCKADIWGLGCVVLEMVAGKQPWGDAVMFEVSTRVSSRMLPPVPTEIELLPDLDDFRHKCLSNYANERLTATELLRHPYLVLPRDWTFRGFS</sequence>
<evidence type="ECO:0000256" key="4">
    <source>
        <dbReference type="ARBA" id="ARBA00022840"/>
    </source>
</evidence>
<dbReference type="GO" id="GO:0004672">
    <property type="term" value="F:protein kinase activity"/>
    <property type="evidence" value="ECO:0007669"/>
    <property type="project" value="InterPro"/>
</dbReference>
<dbReference type="InterPro" id="IPR017441">
    <property type="entry name" value="Protein_kinase_ATP_BS"/>
</dbReference>
<accession>A0A0H2RYF0</accession>
<evidence type="ECO:0000259" key="7">
    <source>
        <dbReference type="PROSITE" id="PS50011"/>
    </source>
</evidence>
<dbReference type="Proteomes" id="UP000053477">
    <property type="component" value="Unassembled WGS sequence"/>
</dbReference>
<feature type="region of interest" description="Disordered" evidence="6">
    <location>
        <begin position="96"/>
        <end position="117"/>
    </location>
</feature>
<evidence type="ECO:0000256" key="3">
    <source>
        <dbReference type="ARBA" id="ARBA00022777"/>
    </source>
</evidence>
<dbReference type="InParanoid" id="A0A0H2RYF0"/>
<keyword evidence="1" id="KW-0808">Transferase</keyword>
<dbReference type="PANTHER" id="PTHR48016">
    <property type="entry name" value="MAP KINASE KINASE KINASE SSK2-RELATED-RELATED"/>
    <property type="match status" value="1"/>
</dbReference>
<dbReference type="OrthoDB" id="266718at2759"/>
<dbReference type="GO" id="GO:0005524">
    <property type="term" value="F:ATP binding"/>
    <property type="evidence" value="ECO:0007669"/>
    <property type="project" value="UniProtKB-UniRule"/>
</dbReference>
<evidence type="ECO:0000256" key="6">
    <source>
        <dbReference type="SAM" id="MobiDB-lite"/>
    </source>
</evidence>
<organism evidence="8 9">
    <name type="scientific">Schizopora paradoxa</name>
    <dbReference type="NCBI Taxonomy" id="27342"/>
    <lineage>
        <taxon>Eukaryota</taxon>
        <taxon>Fungi</taxon>
        <taxon>Dikarya</taxon>
        <taxon>Basidiomycota</taxon>
        <taxon>Agaricomycotina</taxon>
        <taxon>Agaricomycetes</taxon>
        <taxon>Hymenochaetales</taxon>
        <taxon>Schizoporaceae</taxon>
        <taxon>Schizopora</taxon>
    </lineage>
</organism>
<keyword evidence="4 5" id="KW-0067">ATP-binding</keyword>
<dbReference type="InterPro" id="IPR050538">
    <property type="entry name" value="MAP_kinase_kinase_kinase"/>
</dbReference>
<evidence type="ECO:0000256" key="1">
    <source>
        <dbReference type="ARBA" id="ARBA00022679"/>
    </source>
</evidence>
<keyword evidence="2 5" id="KW-0547">Nucleotide-binding</keyword>
<dbReference type="InterPro" id="IPR011009">
    <property type="entry name" value="Kinase-like_dom_sf"/>
</dbReference>
<dbReference type="PANTHER" id="PTHR48016:SF56">
    <property type="entry name" value="MAPKK KINASE"/>
    <property type="match status" value="1"/>
</dbReference>
<dbReference type="STRING" id="27342.A0A0H2RYF0"/>
<keyword evidence="3 8" id="KW-0418">Kinase</keyword>
<feature type="region of interest" description="Disordered" evidence="6">
    <location>
        <begin position="26"/>
        <end position="48"/>
    </location>
</feature>
<dbReference type="EMBL" id="KQ085912">
    <property type="protein sequence ID" value="KLO16774.1"/>
    <property type="molecule type" value="Genomic_DNA"/>
</dbReference>
<dbReference type="Pfam" id="PF00069">
    <property type="entry name" value="Pkinase"/>
    <property type="match status" value="1"/>
</dbReference>
<evidence type="ECO:0000313" key="8">
    <source>
        <dbReference type="EMBL" id="KLO16774.1"/>
    </source>
</evidence>
<evidence type="ECO:0000313" key="9">
    <source>
        <dbReference type="Proteomes" id="UP000053477"/>
    </source>
</evidence>
<keyword evidence="9" id="KW-1185">Reference proteome</keyword>